<dbReference type="GO" id="GO:0005524">
    <property type="term" value="F:ATP binding"/>
    <property type="evidence" value="ECO:0007669"/>
    <property type="project" value="InterPro"/>
</dbReference>
<gene>
    <name evidence="3" type="ORF">DCF19_03625</name>
</gene>
<evidence type="ECO:0000313" key="3">
    <source>
        <dbReference type="EMBL" id="PZO43732.1"/>
    </source>
</evidence>
<name>A0A2W4WH10_9CYAN</name>
<dbReference type="PANTHER" id="PTHR40396:SF1">
    <property type="entry name" value="ATPASE AAA-TYPE CORE DOMAIN-CONTAINING PROTEIN"/>
    <property type="match status" value="1"/>
</dbReference>
<dbReference type="InterPro" id="IPR003959">
    <property type="entry name" value="ATPase_AAA_core"/>
</dbReference>
<feature type="domain" description="Endonuclease GajA/Old nuclease/RecF-like AAA" evidence="1">
    <location>
        <begin position="1"/>
        <end position="84"/>
    </location>
</feature>
<dbReference type="Pfam" id="PF13304">
    <property type="entry name" value="AAA_21"/>
    <property type="match status" value="1"/>
</dbReference>
<evidence type="ECO:0000259" key="1">
    <source>
        <dbReference type="Pfam" id="PF13175"/>
    </source>
</evidence>
<reference evidence="3 4" key="1">
    <citation type="submission" date="2018-04" db="EMBL/GenBank/DDBJ databases">
        <authorList>
            <person name="Go L.Y."/>
            <person name="Mitchell J.A."/>
        </authorList>
    </citation>
    <scope>NUCLEOTIDE SEQUENCE [LARGE SCALE GENOMIC DNA]</scope>
    <source>
        <strain evidence="3">ULC066bin1</strain>
    </source>
</reference>
<accession>A0A2W4WH10</accession>
<evidence type="ECO:0000313" key="4">
    <source>
        <dbReference type="Proteomes" id="UP000249467"/>
    </source>
</evidence>
<dbReference type="Pfam" id="PF13175">
    <property type="entry name" value="AAA_15"/>
    <property type="match status" value="1"/>
</dbReference>
<sequence>MLKSLRLENFKSFKNAELSLGDLTVLVGTNASGKSNIRDAFRFLHGISRGYSIAEIIGEKYGEGGVLQWRGIRGGTKEITYCGADSFAIAISFSVHDGDTEYDMDYLIQIKLDSSSPVPYIRKESLYCEQKEYSIFESKFDFNSPLYLNSSKVRFYDYMGSYTQYVDPVTFENYDQLANYIPILSQVALGAKPYGQGDRENFTNSTARKFCEIALTAITEMRFLDISPDIMRLPTFAGQNVLGDRGENLSSVMLDICRDETRKAILLDWLQALTPMDAKDFDFPEDFTGKVLLRIEEASGQKTTAYSASDGTLRFLGLLAALLGNQRSRFYFFEEPENGIHPNRLSLLLQLMEQEVSNGSMQIVITTHSPLLLNFLSPASLEYASLMYRIGDRAESRITKIMDIPNARELVANDGLSSLLDSGWLEDAMYFLEDEEVQNA</sequence>
<organism evidence="3 4">
    <name type="scientific">Pseudanabaena frigida</name>
    <dbReference type="NCBI Taxonomy" id="945775"/>
    <lineage>
        <taxon>Bacteria</taxon>
        <taxon>Bacillati</taxon>
        <taxon>Cyanobacteriota</taxon>
        <taxon>Cyanophyceae</taxon>
        <taxon>Pseudanabaenales</taxon>
        <taxon>Pseudanabaenaceae</taxon>
        <taxon>Pseudanabaena</taxon>
    </lineage>
</organism>
<dbReference type="EMBL" id="QBML01000004">
    <property type="protein sequence ID" value="PZO43732.1"/>
    <property type="molecule type" value="Genomic_DNA"/>
</dbReference>
<protein>
    <submittedName>
        <fullName evidence="3">ATPase</fullName>
    </submittedName>
</protein>
<dbReference type="GO" id="GO:0016887">
    <property type="term" value="F:ATP hydrolysis activity"/>
    <property type="evidence" value="ECO:0007669"/>
    <property type="project" value="InterPro"/>
</dbReference>
<reference evidence="3 4" key="2">
    <citation type="submission" date="2018-06" db="EMBL/GenBank/DDBJ databases">
        <title>Metagenomic assembly of (sub)arctic Cyanobacteria and their associated microbiome from non-axenic cultures.</title>
        <authorList>
            <person name="Baurain D."/>
        </authorList>
    </citation>
    <scope>NUCLEOTIDE SEQUENCE [LARGE SCALE GENOMIC DNA]</scope>
    <source>
        <strain evidence="3">ULC066bin1</strain>
    </source>
</reference>
<dbReference type="AlphaFoldDB" id="A0A2W4WH10"/>
<feature type="domain" description="ATPase AAA-type core" evidence="2">
    <location>
        <begin position="291"/>
        <end position="374"/>
    </location>
</feature>
<dbReference type="Proteomes" id="UP000249467">
    <property type="component" value="Unassembled WGS sequence"/>
</dbReference>
<dbReference type="InterPro" id="IPR027417">
    <property type="entry name" value="P-loop_NTPase"/>
</dbReference>
<dbReference type="Gene3D" id="3.40.50.300">
    <property type="entry name" value="P-loop containing nucleotide triphosphate hydrolases"/>
    <property type="match status" value="2"/>
</dbReference>
<proteinExistence type="predicted"/>
<dbReference type="InterPro" id="IPR041685">
    <property type="entry name" value="AAA_GajA/Old/RecF-like"/>
</dbReference>
<comment type="caution">
    <text evidence="3">The sequence shown here is derived from an EMBL/GenBank/DDBJ whole genome shotgun (WGS) entry which is preliminary data.</text>
</comment>
<dbReference type="InterPro" id="IPR014555">
    <property type="entry name" value="RecF-like"/>
</dbReference>
<evidence type="ECO:0000259" key="2">
    <source>
        <dbReference type="Pfam" id="PF13304"/>
    </source>
</evidence>
<dbReference type="SUPFAM" id="SSF52540">
    <property type="entry name" value="P-loop containing nucleoside triphosphate hydrolases"/>
    <property type="match status" value="1"/>
</dbReference>
<dbReference type="PIRSF" id="PIRSF029347">
    <property type="entry name" value="RecF"/>
    <property type="match status" value="1"/>
</dbReference>
<dbReference type="PANTHER" id="PTHR40396">
    <property type="entry name" value="ATPASE-LIKE PROTEIN"/>
    <property type="match status" value="1"/>
</dbReference>